<dbReference type="EnsemblPlants" id="Kaladp0048s0648.1.v1.1">
    <property type="protein sequence ID" value="Kaladp0048s0648.1.v1.1"/>
    <property type="gene ID" value="Kaladp0048s0648.v1.1"/>
</dbReference>
<dbReference type="PANTHER" id="PTHR23236:SF25">
    <property type="entry name" value="RNA-BINDING PROTEIN 34"/>
    <property type="match status" value="1"/>
</dbReference>
<accession>A0A7N0TYZ1</accession>
<dbReference type="InterPro" id="IPR000504">
    <property type="entry name" value="RRM_dom"/>
</dbReference>
<sequence>MGKKSKQPEAPSFPENAAVPSIFDKLFGDVPKGDDSIFADDNPFRRKKAESLPQEQQVQANGDDVSAEDAKPEVKGKRKKDKNYGKVSADGASTEETLEAESKSKKSKKEEVSEGNGEMRNGGMGEEDDERKVEKKKKKRKRDELEKEYEKRVYGAVEEEKPVVGKKRKKVDDPATLMVAKEEGFDDETKLMRTVFVGNLPLKMKKKSLLKEFGQFGEIDSIRIRSVPIVDSKTPRKGAIMKKQINEAVDSVHAYIVFKTEEFAQASLQHNMAVVGGNHIRVDRACPPRKKLKGESGTPIYDNKRTVFVGNLPFDVQDEELYRLFCGIKQLESSVEAVRVIRDPHSSLGKGIAYVLFKTREAAISALKRRNLKLRERELRLSRAKADSTPAPKRKSPMSPSSDNSSAKKFARNSSGASSGSYSGVKTAVPLSYQGVRASKSGTQKRTSLKRPAAAIPQPKSQRVEKVKVRSTKRPAVAARKAKALNVLSASKQGAKKRKPDTDSTPSSSHKHKRVRKF</sequence>
<dbReference type="Gramene" id="Kaladp0048s0648.1.v1.1">
    <property type="protein sequence ID" value="Kaladp0048s0648.1.v1.1"/>
    <property type="gene ID" value="Kaladp0048s0648.v1.1"/>
</dbReference>
<evidence type="ECO:0000256" key="1">
    <source>
        <dbReference type="ARBA" id="ARBA00004604"/>
    </source>
</evidence>
<feature type="domain" description="RRM" evidence="7">
    <location>
        <begin position="305"/>
        <end position="386"/>
    </location>
</feature>
<evidence type="ECO:0000259" key="7">
    <source>
        <dbReference type="PROSITE" id="PS50102"/>
    </source>
</evidence>
<feature type="compositionally biased region" description="Low complexity" evidence="6">
    <location>
        <begin position="414"/>
        <end position="424"/>
    </location>
</feature>
<keyword evidence="3 5" id="KW-0694">RNA-binding</keyword>
<dbReference type="Pfam" id="PF00076">
    <property type="entry name" value="RRM_1"/>
    <property type="match status" value="2"/>
</dbReference>
<evidence type="ECO:0000256" key="5">
    <source>
        <dbReference type="PROSITE-ProRule" id="PRU00176"/>
    </source>
</evidence>
<evidence type="ECO:0000313" key="8">
    <source>
        <dbReference type="EnsemblPlants" id="Kaladp0048s0648.1.v1.1"/>
    </source>
</evidence>
<feature type="compositionally biased region" description="Basic and acidic residues" evidence="6">
    <location>
        <begin position="100"/>
        <end position="112"/>
    </location>
</feature>
<dbReference type="SMART" id="SM00360">
    <property type="entry name" value="RRM"/>
    <property type="match status" value="2"/>
</dbReference>
<dbReference type="PANTHER" id="PTHR23236">
    <property type="entry name" value="EUKARYOTIC TRANSLATION INITIATION FACTOR 4B/4H"/>
    <property type="match status" value="1"/>
</dbReference>
<dbReference type="PROSITE" id="PS50102">
    <property type="entry name" value="RRM"/>
    <property type="match status" value="2"/>
</dbReference>
<dbReference type="Proteomes" id="UP000594263">
    <property type="component" value="Unplaced"/>
</dbReference>
<feature type="region of interest" description="Disordered" evidence="6">
    <location>
        <begin position="380"/>
        <end position="424"/>
    </location>
</feature>
<dbReference type="GO" id="GO:0003723">
    <property type="term" value="F:RNA binding"/>
    <property type="evidence" value="ECO:0007669"/>
    <property type="project" value="UniProtKB-UniRule"/>
</dbReference>
<dbReference type="CDD" id="cd12394">
    <property type="entry name" value="RRM1_RBM34"/>
    <property type="match status" value="1"/>
</dbReference>
<comment type="subcellular location">
    <subcellularLocation>
        <location evidence="1">Nucleus</location>
        <location evidence="1">Nucleolus</location>
    </subcellularLocation>
</comment>
<dbReference type="InterPro" id="IPR034221">
    <property type="entry name" value="RBM34_RRM2"/>
</dbReference>
<proteinExistence type="inferred from homology"/>
<dbReference type="OMA" id="TPENTHK"/>
<evidence type="ECO:0000256" key="4">
    <source>
        <dbReference type="ARBA" id="ARBA00023242"/>
    </source>
</evidence>
<dbReference type="CDD" id="cd12395">
    <property type="entry name" value="RRM2_RBM34"/>
    <property type="match status" value="1"/>
</dbReference>
<organism evidence="8 9">
    <name type="scientific">Kalanchoe fedtschenkoi</name>
    <name type="common">Lavender scallops</name>
    <name type="synonym">South American air plant</name>
    <dbReference type="NCBI Taxonomy" id="63787"/>
    <lineage>
        <taxon>Eukaryota</taxon>
        <taxon>Viridiplantae</taxon>
        <taxon>Streptophyta</taxon>
        <taxon>Embryophyta</taxon>
        <taxon>Tracheophyta</taxon>
        <taxon>Spermatophyta</taxon>
        <taxon>Magnoliopsida</taxon>
        <taxon>eudicotyledons</taxon>
        <taxon>Gunneridae</taxon>
        <taxon>Pentapetalae</taxon>
        <taxon>Saxifragales</taxon>
        <taxon>Crassulaceae</taxon>
        <taxon>Kalanchoe</taxon>
    </lineage>
</organism>
<keyword evidence="4" id="KW-0539">Nucleus</keyword>
<dbReference type="InterPro" id="IPR012677">
    <property type="entry name" value="Nucleotide-bd_a/b_plait_sf"/>
</dbReference>
<evidence type="ECO:0000256" key="3">
    <source>
        <dbReference type="ARBA" id="ARBA00022884"/>
    </source>
</evidence>
<name>A0A7N0TYZ1_KALFE</name>
<feature type="region of interest" description="Disordered" evidence="6">
    <location>
        <begin position="436"/>
        <end position="518"/>
    </location>
</feature>
<evidence type="ECO:0000256" key="2">
    <source>
        <dbReference type="ARBA" id="ARBA00007077"/>
    </source>
</evidence>
<dbReference type="AlphaFoldDB" id="A0A7N0TYZ1"/>
<keyword evidence="9" id="KW-1185">Reference proteome</keyword>
<evidence type="ECO:0000256" key="6">
    <source>
        <dbReference type="SAM" id="MobiDB-lite"/>
    </source>
</evidence>
<reference evidence="8" key="1">
    <citation type="submission" date="2021-01" db="UniProtKB">
        <authorList>
            <consortium name="EnsemblPlants"/>
        </authorList>
    </citation>
    <scope>IDENTIFICATION</scope>
</reference>
<dbReference type="GO" id="GO:0005730">
    <property type="term" value="C:nucleolus"/>
    <property type="evidence" value="ECO:0007669"/>
    <property type="project" value="UniProtKB-SubCell"/>
</dbReference>
<feature type="domain" description="RRM" evidence="7">
    <location>
        <begin position="193"/>
        <end position="287"/>
    </location>
</feature>
<dbReference type="Gene3D" id="3.30.70.330">
    <property type="match status" value="2"/>
</dbReference>
<dbReference type="InterPro" id="IPR035979">
    <property type="entry name" value="RBD_domain_sf"/>
</dbReference>
<feature type="compositionally biased region" description="Basic residues" evidence="6">
    <location>
        <begin position="509"/>
        <end position="518"/>
    </location>
</feature>
<comment type="similarity">
    <text evidence="2">Belongs to the RRM RBM34 family.</text>
</comment>
<feature type="region of interest" description="Disordered" evidence="6">
    <location>
        <begin position="27"/>
        <end position="149"/>
    </location>
</feature>
<protein>
    <recommendedName>
        <fullName evidence="7">RRM domain-containing protein</fullName>
    </recommendedName>
</protein>
<dbReference type="SUPFAM" id="SSF54928">
    <property type="entry name" value="RNA-binding domain, RBD"/>
    <property type="match status" value="2"/>
</dbReference>
<evidence type="ECO:0000313" key="9">
    <source>
        <dbReference type="Proteomes" id="UP000594263"/>
    </source>
</evidence>